<dbReference type="EMBL" id="LEKV01001907">
    <property type="protein sequence ID" value="KVI04807.1"/>
    <property type="molecule type" value="Genomic_DNA"/>
</dbReference>
<reference evidence="1 2" key="1">
    <citation type="journal article" date="2016" name="Sci. Rep.">
        <title>The genome sequence of the outbreeding globe artichoke constructed de novo incorporating a phase-aware low-pass sequencing strategy of F1 progeny.</title>
        <authorList>
            <person name="Scaglione D."/>
            <person name="Reyes-Chin-Wo S."/>
            <person name="Acquadro A."/>
            <person name="Froenicke L."/>
            <person name="Portis E."/>
            <person name="Beitel C."/>
            <person name="Tirone M."/>
            <person name="Mauro R."/>
            <person name="Lo Monaco A."/>
            <person name="Mauromicale G."/>
            <person name="Faccioli P."/>
            <person name="Cattivelli L."/>
            <person name="Rieseberg L."/>
            <person name="Michelmore R."/>
            <person name="Lanteri S."/>
        </authorList>
    </citation>
    <scope>NUCLEOTIDE SEQUENCE [LARGE SCALE GENOMIC DNA]</scope>
    <source>
        <strain evidence="1">2C</strain>
    </source>
</reference>
<dbReference type="Proteomes" id="UP000243975">
    <property type="component" value="Unassembled WGS sequence"/>
</dbReference>
<keyword evidence="2" id="KW-1185">Reference proteome</keyword>
<gene>
    <name evidence="1" type="ORF">Ccrd_016875</name>
</gene>
<dbReference type="AlphaFoldDB" id="A0A103Y947"/>
<comment type="caution">
    <text evidence="1">The sequence shown here is derived from an EMBL/GenBank/DDBJ whole genome shotgun (WGS) entry which is preliminary data.</text>
</comment>
<evidence type="ECO:0000313" key="1">
    <source>
        <dbReference type="EMBL" id="KVI04807.1"/>
    </source>
</evidence>
<feature type="non-terminal residue" evidence="1">
    <location>
        <position position="71"/>
    </location>
</feature>
<dbReference type="Gramene" id="KVI04807">
    <property type="protein sequence ID" value="KVI04807"/>
    <property type="gene ID" value="Ccrd_016875"/>
</dbReference>
<name>A0A103Y947_CYNCS</name>
<organism evidence="1 2">
    <name type="scientific">Cynara cardunculus var. scolymus</name>
    <name type="common">Globe artichoke</name>
    <name type="synonym">Cynara scolymus</name>
    <dbReference type="NCBI Taxonomy" id="59895"/>
    <lineage>
        <taxon>Eukaryota</taxon>
        <taxon>Viridiplantae</taxon>
        <taxon>Streptophyta</taxon>
        <taxon>Embryophyta</taxon>
        <taxon>Tracheophyta</taxon>
        <taxon>Spermatophyta</taxon>
        <taxon>Magnoliopsida</taxon>
        <taxon>eudicotyledons</taxon>
        <taxon>Gunneridae</taxon>
        <taxon>Pentapetalae</taxon>
        <taxon>asterids</taxon>
        <taxon>campanulids</taxon>
        <taxon>Asterales</taxon>
        <taxon>Asteraceae</taxon>
        <taxon>Carduoideae</taxon>
        <taxon>Cardueae</taxon>
        <taxon>Carduinae</taxon>
        <taxon>Cynara</taxon>
    </lineage>
</organism>
<sequence>DGFGILLGFSLHRTEVQKRTANCFKKRFPQEKYPFLEIEIDPLCASQVNGNRYSVPDKFSGFVQDSLHLCV</sequence>
<accession>A0A103Y947</accession>
<protein>
    <submittedName>
        <fullName evidence="1">Uncharacterized protein</fullName>
    </submittedName>
</protein>
<evidence type="ECO:0000313" key="2">
    <source>
        <dbReference type="Proteomes" id="UP000243975"/>
    </source>
</evidence>
<proteinExistence type="predicted"/>